<comment type="caution">
    <text evidence="2">The sequence shown here is derived from an EMBL/GenBank/DDBJ whole genome shotgun (WGS) entry which is preliminary data.</text>
</comment>
<reference evidence="2 3" key="1">
    <citation type="submission" date="2019-01" db="EMBL/GenBank/DDBJ databases">
        <title>Bacillus sp. M5HDSG1-1, whole genome shotgun sequence.</title>
        <authorList>
            <person name="Tuo L."/>
        </authorList>
    </citation>
    <scope>NUCLEOTIDE SEQUENCE [LARGE SCALE GENOMIC DNA]</scope>
    <source>
        <strain evidence="2 3">M5HDSG1-1</strain>
    </source>
</reference>
<dbReference type="EMBL" id="RZTZ01000001">
    <property type="protein sequence ID" value="RVT66969.1"/>
    <property type="molecule type" value="Genomic_DNA"/>
</dbReference>
<keyword evidence="3" id="KW-1185">Reference proteome</keyword>
<dbReference type="GO" id="GO:0008999">
    <property type="term" value="F:protein-N-terminal-alanine acetyltransferase activity"/>
    <property type="evidence" value="ECO:0007669"/>
    <property type="project" value="TreeGrafter"/>
</dbReference>
<dbReference type="Pfam" id="PF13302">
    <property type="entry name" value="Acetyltransf_3"/>
    <property type="match status" value="1"/>
</dbReference>
<dbReference type="Gene3D" id="3.40.630.30">
    <property type="match status" value="1"/>
</dbReference>
<evidence type="ECO:0000259" key="1">
    <source>
        <dbReference type="PROSITE" id="PS51186"/>
    </source>
</evidence>
<feature type="domain" description="N-acetyltransferase" evidence="1">
    <location>
        <begin position="22"/>
        <end position="186"/>
    </location>
</feature>
<dbReference type="PROSITE" id="PS51186">
    <property type="entry name" value="GNAT"/>
    <property type="match status" value="1"/>
</dbReference>
<evidence type="ECO:0000313" key="2">
    <source>
        <dbReference type="EMBL" id="RVT66969.1"/>
    </source>
</evidence>
<gene>
    <name evidence="2" type="ORF">EM808_00300</name>
</gene>
<dbReference type="PANTHER" id="PTHR43792:SF9">
    <property type="entry name" value="RIBOSOMAL-PROTEIN-ALANINE ACETYLTRANSFERASE"/>
    <property type="match status" value="1"/>
</dbReference>
<dbReference type="InterPro" id="IPR051531">
    <property type="entry name" value="N-acetyltransferase"/>
</dbReference>
<dbReference type="GO" id="GO:0005737">
    <property type="term" value="C:cytoplasm"/>
    <property type="evidence" value="ECO:0007669"/>
    <property type="project" value="TreeGrafter"/>
</dbReference>
<dbReference type="AlphaFoldDB" id="A0A437KFJ4"/>
<dbReference type="Proteomes" id="UP000288024">
    <property type="component" value="Unassembled WGS sequence"/>
</dbReference>
<sequence>MEGDKLYSKQTDDFPVLQTERLLLREIQNEDALDILEYLSDEDVMKYYGMEPFQSLEDVLEEVAWYKSIRMKQTGIRWGITLKENGKVLGSCGFLNWDKRHYRTEIGYELHKNYWGKGLASEALRAVVQYGFEHMRLERIQALIEPPNLSSQSLLEKHGFLCEGLLRSYEFTCGKMDDLYMYSLIKKDFNDRRAQTND</sequence>
<dbReference type="InterPro" id="IPR000182">
    <property type="entry name" value="GNAT_dom"/>
</dbReference>
<dbReference type="PANTHER" id="PTHR43792">
    <property type="entry name" value="GNAT FAMILY, PUTATIVE (AFU_ORTHOLOGUE AFUA_3G00765)-RELATED-RELATED"/>
    <property type="match status" value="1"/>
</dbReference>
<keyword evidence="2" id="KW-0808">Transferase</keyword>
<proteinExistence type="predicted"/>
<organism evidence="2 3">
    <name type="scientific">Niallia taxi</name>
    <dbReference type="NCBI Taxonomy" id="2499688"/>
    <lineage>
        <taxon>Bacteria</taxon>
        <taxon>Bacillati</taxon>
        <taxon>Bacillota</taxon>
        <taxon>Bacilli</taxon>
        <taxon>Bacillales</taxon>
        <taxon>Bacillaceae</taxon>
        <taxon>Niallia</taxon>
    </lineage>
</organism>
<accession>A0A437KFJ4</accession>
<dbReference type="SUPFAM" id="SSF55729">
    <property type="entry name" value="Acyl-CoA N-acyltransferases (Nat)"/>
    <property type="match status" value="1"/>
</dbReference>
<protein>
    <submittedName>
        <fullName evidence="2">N-acetyltransferase</fullName>
    </submittedName>
</protein>
<dbReference type="CDD" id="cd04301">
    <property type="entry name" value="NAT_SF"/>
    <property type="match status" value="1"/>
</dbReference>
<name>A0A437KFJ4_9BACI</name>
<dbReference type="InterPro" id="IPR016181">
    <property type="entry name" value="Acyl_CoA_acyltransferase"/>
</dbReference>
<evidence type="ECO:0000313" key="3">
    <source>
        <dbReference type="Proteomes" id="UP000288024"/>
    </source>
</evidence>